<feature type="chain" id="PRO_5034581023" description="Protein YIF1" evidence="10">
    <location>
        <begin position="16"/>
        <end position="140"/>
    </location>
</feature>
<dbReference type="GO" id="GO:0006888">
    <property type="term" value="P:endoplasmic reticulum to Golgi vesicle-mediated transport"/>
    <property type="evidence" value="ECO:0007669"/>
    <property type="project" value="UniProtKB-UniRule"/>
</dbReference>
<comment type="function">
    <text evidence="9">Has a role in transport between endoplasmic reticulum and Golgi.</text>
</comment>
<accession>A0A8C0TXE3</accession>
<evidence type="ECO:0000256" key="3">
    <source>
        <dbReference type="ARBA" id="ARBA00022692"/>
    </source>
</evidence>
<keyword evidence="7 9" id="KW-0333">Golgi apparatus</keyword>
<dbReference type="AlphaFoldDB" id="A0A8C0TXE3"/>
<dbReference type="GO" id="GO:0015031">
    <property type="term" value="P:protein transport"/>
    <property type="evidence" value="ECO:0007669"/>
    <property type="project" value="UniProtKB-KW"/>
</dbReference>
<keyword evidence="10" id="KW-0732">Signal</keyword>
<evidence type="ECO:0000256" key="6">
    <source>
        <dbReference type="ARBA" id="ARBA00022989"/>
    </source>
</evidence>
<organism evidence="11 12">
    <name type="scientific">Cyanistes caeruleus</name>
    <name type="common">Eurasian blue tit</name>
    <name type="synonym">Parus caeruleus</name>
    <dbReference type="NCBI Taxonomy" id="156563"/>
    <lineage>
        <taxon>Eukaryota</taxon>
        <taxon>Metazoa</taxon>
        <taxon>Chordata</taxon>
        <taxon>Craniata</taxon>
        <taxon>Vertebrata</taxon>
        <taxon>Euteleostomi</taxon>
        <taxon>Archelosauria</taxon>
        <taxon>Archosauria</taxon>
        <taxon>Dinosauria</taxon>
        <taxon>Saurischia</taxon>
        <taxon>Theropoda</taxon>
        <taxon>Coelurosauria</taxon>
        <taxon>Aves</taxon>
        <taxon>Neognathae</taxon>
        <taxon>Neoaves</taxon>
        <taxon>Telluraves</taxon>
        <taxon>Australaves</taxon>
        <taxon>Passeriformes</taxon>
        <taxon>Paridae</taxon>
        <taxon>Cyanistes</taxon>
    </lineage>
</organism>
<reference evidence="11" key="2">
    <citation type="submission" date="2025-09" db="UniProtKB">
        <authorList>
            <consortium name="Ensembl"/>
        </authorList>
    </citation>
    <scope>IDENTIFICATION</scope>
</reference>
<evidence type="ECO:0000256" key="4">
    <source>
        <dbReference type="ARBA" id="ARBA00022824"/>
    </source>
</evidence>
<dbReference type="Ensembl" id="ENSCCET00000002086.1">
    <property type="protein sequence ID" value="ENSCCEP00000001163.1"/>
    <property type="gene ID" value="ENSCCEG00000001429.1"/>
</dbReference>
<comment type="similarity">
    <text evidence="1 9">Belongs to the YIF1 family.</text>
</comment>
<keyword evidence="8 9" id="KW-0472">Membrane</keyword>
<keyword evidence="6 9" id="KW-1133">Transmembrane helix</keyword>
<feature type="signal peptide" evidence="10">
    <location>
        <begin position="1"/>
        <end position="15"/>
    </location>
</feature>
<feature type="transmembrane region" description="Helical" evidence="9">
    <location>
        <begin position="87"/>
        <end position="104"/>
    </location>
</feature>
<comment type="subcellular location">
    <subcellularLocation>
        <location evidence="9">Endoplasmic reticulum membrane</location>
        <topology evidence="9">Multi-pass membrane protein</topology>
    </subcellularLocation>
    <subcellularLocation>
        <location evidence="9">Golgi apparatus membrane</location>
        <topology evidence="9">Multi-pass membrane protein</topology>
    </subcellularLocation>
</comment>
<evidence type="ECO:0000256" key="1">
    <source>
        <dbReference type="ARBA" id="ARBA00009727"/>
    </source>
</evidence>
<evidence type="ECO:0000313" key="11">
    <source>
        <dbReference type="Ensembl" id="ENSCCEP00000001163.1"/>
    </source>
</evidence>
<dbReference type="Proteomes" id="UP000694410">
    <property type="component" value="Unplaced"/>
</dbReference>
<dbReference type="GO" id="GO:0005789">
    <property type="term" value="C:endoplasmic reticulum membrane"/>
    <property type="evidence" value="ECO:0007669"/>
    <property type="project" value="UniProtKB-SubCell"/>
</dbReference>
<evidence type="ECO:0000256" key="2">
    <source>
        <dbReference type="ARBA" id="ARBA00022448"/>
    </source>
</evidence>
<dbReference type="Pfam" id="PF03878">
    <property type="entry name" value="YIF1"/>
    <property type="match status" value="1"/>
</dbReference>
<dbReference type="GO" id="GO:0005793">
    <property type="term" value="C:endoplasmic reticulum-Golgi intermediate compartment"/>
    <property type="evidence" value="ECO:0007669"/>
    <property type="project" value="UniProtKB-UniRule"/>
</dbReference>
<keyword evidence="2 9" id="KW-0813">Transport</keyword>
<evidence type="ECO:0000256" key="9">
    <source>
        <dbReference type="RuleBase" id="RU368073"/>
    </source>
</evidence>
<dbReference type="PANTHER" id="PTHR14083:SF1">
    <property type="entry name" value="PROTEIN YIF1B"/>
    <property type="match status" value="1"/>
</dbReference>
<name>A0A8C0TXE3_CYACU</name>
<proteinExistence type="inferred from homology"/>
<evidence type="ECO:0000256" key="7">
    <source>
        <dbReference type="ARBA" id="ARBA00023034"/>
    </source>
</evidence>
<keyword evidence="3 9" id="KW-0812">Transmembrane</keyword>
<dbReference type="GO" id="GO:0000139">
    <property type="term" value="C:Golgi membrane"/>
    <property type="evidence" value="ECO:0007669"/>
    <property type="project" value="UniProtKB-SubCell"/>
</dbReference>
<evidence type="ECO:0000256" key="8">
    <source>
        <dbReference type="ARBA" id="ARBA00023136"/>
    </source>
</evidence>
<reference evidence="11" key="1">
    <citation type="submission" date="2025-08" db="UniProtKB">
        <authorList>
            <consortium name="Ensembl"/>
        </authorList>
    </citation>
    <scope>IDENTIFICATION</scope>
</reference>
<protein>
    <recommendedName>
        <fullName evidence="9">Protein YIF1</fullName>
    </recommendedName>
</protein>
<sequence length="140" mass="14689">MAFLTYILLAGLALGTQNRFSPDSLGLAASSALAWLLLEVLSELLALHLAPGASQLGPADVVALAGYKYVGMIAGLLSGLLLGSAGYHAALGWSCLSIFVFMVSKSREFREFRGGKFPGILFGARVREGLGFGGFFGIFL</sequence>
<evidence type="ECO:0000256" key="5">
    <source>
        <dbReference type="ARBA" id="ARBA00022927"/>
    </source>
</evidence>
<keyword evidence="4 9" id="KW-0256">Endoplasmic reticulum</keyword>
<dbReference type="InterPro" id="IPR005578">
    <property type="entry name" value="Yif1_fam"/>
</dbReference>
<dbReference type="PANTHER" id="PTHR14083">
    <property type="entry name" value="YIP1 INTERACTING FACTOR HOMOLOG YIF1 PROTEIN"/>
    <property type="match status" value="1"/>
</dbReference>
<keyword evidence="12" id="KW-1185">Reference proteome</keyword>
<evidence type="ECO:0000256" key="10">
    <source>
        <dbReference type="SAM" id="SignalP"/>
    </source>
</evidence>
<comment type="caution">
    <text evidence="9">Lacks conserved residue(s) required for the propagation of feature annotation.</text>
</comment>
<dbReference type="GO" id="GO:0030134">
    <property type="term" value="C:COPII-coated ER to Golgi transport vesicle"/>
    <property type="evidence" value="ECO:0007669"/>
    <property type="project" value="TreeGrafter"/>
</dbReference>
<evidence type="ECO:0000313" key="12">
    <source>
        <dbReference type="Proteomes" id="UP000694410"/>
    </source>
</evidence>
<keyword evidence="5 9" id="KW-0653">Protein transport</keyword>